<evidence type="ECO:0000256" key="7">
    <source>
        <dbReference type="ARBA" id="ARBA00022927"/>
    </source>
</evidence>
<keyword evidence="15" id="KW-1185">Reference proteome</keyword>
<dbReference type="NCBIfam" id="NF037980">
    <property type="entry name" value="T2SS_GspK"/>
    <property type="match status" value="1"/>
</dbReference>
<evidence type="ECO:0000313" key="15">
    <source>
        <dbReference type="Proteomes" id="UP000197468"/>
    </source>
</evidence>
<dbReference type="GO" id="GO:0005886">
    <property type="term" value="C:plasma membrane"/>
    <property type="evidence" value="ECO:0007669"/>
    <property type="project" value="UniProtKB-SubCell"/>
</dbReference>
<dbReference type="AlphaFoldDB" id="A0A246ITJ5"/>
<dbReference type="Gene3D" id="1.10.40.60">
    <property type="entry name" value="EpsJ-like"/>
    <property type="match status" value="3"/>
</dbReference>
<dbReference type="EMBL" id="NIOF01000020">
    <property type="protein sequence ID" value="OWQ83535.1"/>
    <property type="molecule type" value="Genomic_DNA"/>
</dbReference>
<gene>
    <name evidence="14" type="ORF">CDN99_25715</name>
</gene>
<evidence type="ECO:0000256" key="10">
    <source>
        <dbReference type="PIRNR" id="PIRNR002786"/>
    </source>
</evidence>
<feature type="domain" description="T2SS protein K first SAM-like" evidence="13">
    <location>
        <begin position="133"/>
        <end position="218"/>
    </location>
</feature>
<evidence type="ECO:0000256" key="1">
    <source>
        <dbReference type="ARBA" id="ARBA00004533"/>
    </source>
</evidence>
<sequence length="334" mass="36506">MSAPRSPDLAAAPPPVRRQRGAALLTALLIVVLITTLSAAMLWRQARSIQVESAERGRAQADWVLQGALDWARLILREDARANQKDNVDHLGEVWAVPLAEARLSSFLSADDNNSADAGPDAFLSGHIEDAQSRYNLRNLAGGNPLELRVAARLFQSAGLGTGLAEQLQLSLRQAANPASAPQGEMPLLPTRLEQLRWLGLSDDQIARLSPLVVILPQPTPVNLNTASREVIAALFEGMDRGSADRVVRARQAKPFRSLEDVKPYLPQGVEINTERTAFTSSFFFVEGQLRLDDRVLAQRSLIQRRGLDMVVLDRQRLRRQLPGPAGSGYGANP</sequence>
<dbReference type="SUPFAM" id="SSF47781">
    <property type="entry name" value="RuvA domain 2-like"/>
    <property type="match status" value="1"/>
</dbReference>
<proteinExistence type="inferred from homology"/>
<evidence type="ECO:0000259" key="13">
    <source>
        <dbReference type="Pfam" id="PF21687"/>
    </source>
</evidence>
<name>A0A246ITJ5_9BURK</name>
<reference evidence="14 15" key="1">
    <citation type="journal article" date="2008" name="Int. J. Syst. Evol. Microbiol.">
        <title>Description of Roseateles aquatilis sp. nov. and Roseateles terrae sp. nov., in the class Betaproteobacteria, and emended description of the genus Roseateles.</title>
        <authorList>
            <person name="Gomila M."/>
            <person name="Bowien B."/>
            <person name="Falsen E."/>
            <person name="Moore E.R."/>
            <person name="Lalucat J."/>
        </authorList>
    </citation>
    <scope>NUCLEOTIDE SEQUENCE [LARGE SCALE GENOMIC DNA]</scope>
    <source>
        <strain evidence="14 15">CCUG 48205</strain>
    </source>
</reference>
<dbReference type="InterPro" id="IPR049031">
    <property type="entry name" value="T2SSK_SAM-like_1st"/>
</dbReference>
<keyword evidence="4 10" id="KW-1003">Cell membrane</keyword>
<evidence type="ECO:0000256" key="3">
    <source>
        <dbReference type="ARBA" id="ARBA00022448"/>
    </source>
</evidence>
<evidence type="ECO:0000256" key="11">
    <source>
        <dbReference type="SAM" id="Phobius"/>
    </source>
</evidence>
<feature type="transmembrane region" description="Helical" evidence="11">
    <location>
        <begin position="21"/>
        <end position="43"/>
    </location>
</feature>
<dbReference type="Pfam" id="PF03934">
    <property type="entry name" value="T2SSK"/>
    <property type="match status" value="1"/>
</dbReference>
<comment type="similarity">
    <text evidence="2 10">Belongs to the GSP K family.</text>
</comment>
<evidence type="ECO:0000256" key="8">
    <source>
        <dbReference type="ARBA" id="ARBA00022989"/>
    </source>
</evidence>
<accession>A0A246ITJ5</accession>
<dbReference type="GO" id="GO:0009306">
    <property type="term" value="P:protein secretion"/>
    <property type="evidence" value="ECO:0007669"/>
    <property type="project" value="InterPro"/>
</dbReference>
<evidence type="ECO:0000256" key="4">
    <source>
        <dbReference type="ARBA" id="ARBA00022475"/>
    </source>
</evidence>
<keyword evidence="7" id="KW-0653">Protein transport</keyword>
<evidence type="ECO:0000256" key="6">
    <source>
        <dbReference type="ARBA" id="ARBA00022692"/>
    </source>
</evidence>
<dbReference type="OrthoDB" id="5293133at2"/>
<dbReference type="InterPro" id="IPR038072">
    <property type="entry name" value="GspK_central_sf"/>
</dbReference>
<keyword evidence="9 10" id="KW-0472">Membrane</keyword>
<evidence type="ECO:0000256" key="9">
    <source>
        <dbReference type="ARBA" id="ARBA00023136"/>
    </source>
</evidence>
<dbReference type="PIRSF" id="PIRSF002786">
    <property type="entry name" value="XcpX"/>
    <property type="match status" value="1"/>
</dbReference>
<feature type="domain" description="T2SS protein K second SAM-like" evidence="12">
    <location>
        <begin position="222"/>
        <end position="263"/>
    </location>
</feature>
<keyword evidence="3 10" id="KW-0813">Transport</keyword>
<dbReference type="Pfam" id="PF21687">
    <property type="entry name" value="T2SSK_1st"/>
    <property type="match status" value="1"/>
</dbReference>
<dbReference type="InterPro" id="IPR005628">
    <property type="entry name" value="GspK"/>
</dbReference>
<evidence type="ECO:0000259" key="12">
    <source>
        <dbReference type="Pfam" id="PF03934"/>
    </source>
</evidence>
<evidence type="ECO:0000256" key="2">
    <source>
        <dbReference type="ARBA" id="ARBA00007246"/>
    </source>
</evidence>
<evidence type="ECO:0000256" key="5">
    <source>
        <dbReference type="ARBA" id="ARBA00022519"/>
    </source>
</evidence>
<dbReference type="Gene3D" id="3.30.1300.30">
    <property type="entry name" value="GSPII I/J protein-like"/>
    <property type="match status" value="2"/>
</dbReference>
<dbReference type="PANTHER" id="PTHR38831">
    <property type="entry name" value="TYPE II SECRETION SYSTEM PROTEIN K"/>
    <property type="match status" value="1"/>
</dbReference>
<dbReference type="InterPro" id="IPR010994">
    <property type="entry name" value="RuvA_2-like"/>
</dbReference>
<evidence type="ECO:0000313" key="14">
    <source>
        <dbReference type="EMBL" id="OWQ83535.1"/>
    </source>
</evidence>
<keyword evidence="8 11" id="KW-1133">Transmembrane helix</keyword>
<dbReference type="Proteomes" id="UP000197468">
    <property type="component" value="Unassembled WGS sequence"/>
</dbReference>
<comment type="subcellular location">
    <subcellularLocation>
        <location evidence="1 10">Cell inner membrane</location>
    </subcellularLocation>
</comment>
<keyword evidence="6 11" id="KW-0812">Transmembrane</keyword>
<dbReference type="RefSeq" id="WP_088388221.1">
    <property type="nucleotide sequence ID" value="NZ_NIOF01000020.1"/>
</dbReference>
<protein>
    <recommendedName>
        <fullName evidence="10">Type II secretion system protein K</fullName>
    </recommendedName>
</protein>
<dbReference type="InterPro" id="IPR045584">
    <property type="entry name" value="Pilin-like"/>
</dbReference>
<organism evidence="14 15">
    <name type="scientific">Roseateles aquatilis</name>
    <dbReference type="NCBI Taxonomy" id="431061"/>
    <lineage>
        <taxon>Bacteria</taxon>
        <taxon>Pseudomonadati</taxon>
        <taxon>Pseudomonadota</taxon>
        <taxon>Betaproteobacteria</taxon>
        <taxon>Burkholderiales</taxon>
        <taxon>Sphaerotilaceae</taxon>
        <taxon>Roseateles</taxon>
    </lineage>
</organism>
<comment type="caution">
    <text evidence="14">The sequence shown here is derived from an EMBL/GenBank/DDBJ whole genome shotgun (WGS) entry which is preliminary data.</text>
</comment>
<keyword evidence="5 10" id="KW-0997">Cell inner membrane</keyword>
<dbReference type="PANTHER" id="PTHR38831:SF1">
    <property type="entry name" value="TYPE II SECRETION SYSTEM PROTEIN K-RELATED"/>
    <property type="match status" value="1"/>
</dbReference>
<dbReference type="SUPFAM" id="SSF54523">
    <property type="entry name" value="Pili subunits"/>
    <property type="match status" value="1"/>
</dbReference>
<dbReference type="InterPro" id="IPR049179">
    <property type="entry name" value="T2SSK_SAM-like_2nd"/>
</dbReference>